<organism evidence="1">
    <name type="scientific">viral metagenome</name>
    <dbReference type="NCBI Taxonomy" id="1070528"/>
    <lineage>
        <taxon>unclassified sequences</taxon>
        <taxon>metagenomes</taxon>
        <taxon>organismal metagenomes</taxon>
    </lineage>
</organism>
<dbReference type="EMBL" id="MN740808">
    <property type="protein sequence ID" value="QHU12575.1"/>
    <property type="molecule type" value="Genomic_DNA"/>
</dbReference>
<dbReference type="AlphaFoldDB" id="A0A6C0K3D3"/>
<proteinExistence type="predicted"/>
<protein>
    <submittedName>
        <fullName evidence="1">Uncharacterized protein</fullName>
    </submittedName>
</protein>
<accession>A0A6C0K3D3</accession>
<sequence length="57" mass="6370">MDEAFGSALLSFVWFEVAKSVVKNAVKIYELTEEQAAAIQSVFLRPNDYRVTSSTIV</sequence>
<name>A0A6C0K3D3_9ZZZZ</name>
<evidence type="ECO:0000313" key="1">
    <source>
        <dbReference type="EMBL" id="QHU12575.1"/>
    </source>
</evidence>
<reference evidence="1" key="1">
    <citation type="journal article" date="2020" name="Nature">
        <title>Giant virus diversity and host interactions through global metagenomics.</title>
        <authorList>
            <person name="Schulz F."/>
            <person name="Roux S."/>
            <person name="Paez-Espino D."/>
            <person name="Jungbluth S."/>
            <person name="Walsh D.A."/>
            <person name="Denef V.J."/>
            <person name="McMahon K.D."/>
            <person name="Konstantinidis K.T."/>
            <person name="Eloe-Fadrosh E.A."/>
            <person name="Kyrpides N.C."/>
            <person name="Woyke T."/>
        </authorList>
    </citation>
    <scope>NUCLEOTIDE SEQUENCE</scope>
    <source>
        <strain evidence="1">GVMAG-S-1101172-89</strain>
    </source>
</reference>